<evidence type="ECO:0000256" key="5">
    <source>
        <dbReference type="NCBIfam" id="TIGR00020"/>
    </source>
</evidence>
<evidence type="ECO:0000313" key="8">
    <source>
        <dbReference type="EMBL" id="KKQ16428.1"/>
    </source>
</evidence>
<evidence type="ECO:0000256" key="3">
    <source>
        <dbReference type="ARBA" id="ARBA00022917"/>
    </source>
</evidence>
<comment type="PTM">
    <text evidence="4">Methylated by PrmC. Methylation increases the termination efficiency of RF2.</text>
</comment>
<dbReference type="AlphaFoldDB" id="A0A0G0FB28"/>
<dbReference type="HAMAP" id="MF_00094">
    <property type="entry name" value="Rel_fac_2"/>
    <property type="match status" value="1"/>
</dbReference>
<keyword evidence="2 4" id="KW-0488">Methylation</keyword>
<comment type="function">
    <text evidence="4">Peptide chain release factor 2 directs the termination of translation in response to the peptide chain termination codons UGA and UAA.</text>
</comment>
<dbReference type="InterPro" id="IPR004374">
    <property type="entry name" value="PrfB"/>
</dbReference>
<evidence type="ECO:0000256" key="4">
    <source>
        <dbReference type="HAMAP-Rule" id="MF_00094"/>
    </source>
</evidence>
<feature type="domain" description="Prokaryotic-type class I peptide chain release factors" evidence="7">
    <location>
        <begin position="236"/>
        <end position="252"/>
    </location>
</feature>
<dbReference type="Gene3D" id="3.30.160.20">
    <property type="match status" value="1"/>
</dbReference>
<comment type="caution">
    <text evidence="8">The sequence shown here is derived from an EMBL/GenBank/DDBJ whole genome shotgun (WGS) entry which is preliminary data.</text>
</comment>
<dbReference type="PROSITE" id="PS00745">
    <property type="entry name" value="RF_PROK_I"/>
    <property type="match status" value="1"/>
</dbReference>
<comment type="similarity">
    <text evidence="1 4">Belongs to the prokaryotic/mitochondrial release factor family.</text>
</comment>
<dbReference type="PANTHER" id="PTHR43116">
    <property type="entry name" value="PEPTIDE CHAIN RELEASE FACTOR 2"/>
    <property type="match status" value="1"/>
</dbReference>
<evidence type="ECO:0000256" key="6">
    <source>
        <dbReference type="SAM" id="Coils"/>
    </source>
</evidence>
<dbReference type="EMBL" id="LBSJ01000001">
    <property type="protein sequence ID" value="KKQ16428.1"/>
    <property type="molecule type" value="Genomic_DNA"/>
</dbReference>
<name>A0A0G0FB28_9BACT</name>
<keyword evidence="6" id="KW-0175">Coiled coil</keyword>
<dbReference type="InterPro" id="IPR005139">
    <property type="entry name" value="PCRF"/>
</dbReference>
<dbReference type="SUPFAM" id="SSF75620">
    <property type="entry name" value="Release factor"/>
    <property type="match status" value="1"/>
</dbReference>
<dbReference type="Proteomes" id="UP000034448">
    <property type="component" value="Unassembled WGS sequence"/>
</dbReference>
<dbReference type="Gene3D" id="3.30.70.1660">
    <property type="match status" value="1"/>
</dbReference>
<dbReference type="Pfam" id="PF03462">
    <property type="entry name" value="PCRF"/>
    <property type="match status" value="1"/>
</dbReference>
<dbReference type="NCBIfam" id="TIGR00020">
    <property type="entry name" value="prfB"/>
    <property type="match status" value="1"/>
</dbReference>
<accession>A0A0G0FB28</accession>
<feature type="modified residue" description="N5-methylglutamine" evidence="4">
    <location>
        <position position="243"/>
    </location>
</feature>
<dbReference type="InterPro" id="IPR045853">
    <property type="entry name" value="Pep_chain_release_fac_I_sf"/>
</dbReference>
<dbReference type="SMART" id="SM00937">
    <property type="entry name" value="PCRF"/>
    <property type="match status" value="1"/>
</dbReference>
<evidence type="ECO:0000259" key="7">
    <source>
        <dbReference type="PROSITE" id="PS00745"/>
    </source>
</evidence>
<organism evidence="8 9">
    <name type="scientific">Candidatus Daviesbacteria bacterium GW2011_GWA1_36_8</name>
    <dbReference type="NCBI Taxonomy" id="1618417"/>
    <lineage>
        <taxon>Bacteria</taxon>
        <taxon>Candidatus Daviesiibacteriota</taxon>
    </lineage>
</organism>
<protein>
    <recommendedName>
        <fullName evidence="4 5">Peptide chain release factor 2</fullName>
        <shortName evidence="4">RF-2</shortName>
    </recommendedName>
</protein>
<proteinExistence type="inferred from homology"/>
<dbReference type="Pfam" id="PF00472">
    <property type="entry name" value="RF-1"/>
    <property type="match status" value="1"/>
</dbReference>
<comment type="subcellular location">
    <subcellularLocation>
        <location evidence="4">Cytoplasm</location>
    </subcellularLocation>
</comment>
<dbReference type="GO" id="GO:0005737">
    <property type="term" value="C:cytoplasm"/>
    <property type="evidence" value="ECO:0007669"/>
    <property type="project" value="UniProtKB-SubCell"/>
</dbReference>
<dbReference type="InterPro" id="IPR000352">
    <property type="entry name" value="Pep_chain_release_fac_I"/>
</dbReference>
<dbReference type="Gene3D" id="1.20.58.410">
    <property type="entry name" value="Release factor"/>
    <property type="match status" value="1"/>
</dbReference>
<keyword evidence="3 4" id="KW-0648">Protein biosynthesis</keyword>
<keyword evidence="4" id="KW-0963">Cytoplasm</keyword>
<gene>
    <name evidence="4" type="primary">prfB</name>
    <name evidence="8" type="ORF">US28_C0001G0018</name>
</gene>
<reference evidence="8 9" key="1">
    <citation type="journal article" date="2015" name="Nature">
        <title>rRNA introns, odd ribosomes, and small enigmatic genomes across a large radiation of phyla.</title>
        <authorList>
            <person name="Brown C.T."/>
            <person name="Hug L.A."/>
            <person name="Thomas B.C."/>
            <person name="Sharon I."/>
            <person name="Castelle C.J."/>
            <person name="Singh A."/>
            <person name="Wilkins M.J."/>
            <person name="Williams K.H."/>
            <person name="Banfield J.F."/>
        </authorList>
    </citation>
    <scope>NUCLEOTIDE SEQUENCE [LARGE SCALE GENOMIC DNA]</scope>
</reference>
<evidence type="ECO:0000313" key="9">
    <source>
        <dbReference type="Proteomes" id="UP000034448"/>
    </source>
</evidence>
<dbReference type="PANTHER" id="PTHR43116:SF3">
    <property type="entry name" value="CLASS I PEPTIDE CHAIN RELEASE FACTOR"/>
    <property type="match status" value="1"/>
</dbReference>
<feature type="coiled-coil region" evidence="6">
    <location>
        <begin position="1"/>
        <end position="107"/>
    </location>
</feature>
<evidence type="ECO:0000256" key="1">
    <source>
        <dbReference type="ARBA" id="ARBA00010835"/>
    </source>
</evidence>
<sequence length="355" mass="40549">MEEIREKLKELNNRFDKISAQIDLDDLQREIRGLEAETMKEGFWNDPKQASIISRQLSDKIKQKEIIESLEQRIKNALEISEEHEMQDELSKETSQLEKLISELELKLFLSGPHDSSEAILSVHSGAGGVEAMDWAQMLSRMYQRYFEKKDWQFEISDESAGEEAGIKTMSMIVHSPYAYGLLKAEAGTHRLVRQSPFNADHLRQTSFALVEVLPIIEHQEEVEVSDEDLEFEAFRSGGAGGQNVNKVSTAVRLVHKPTGIVVTCQTERSQLQNRENALKILLGKLWEKKQSEQKLETQSLKGTTQASWGTQIRSYVLHPYKMVKDLRTTVETSDAEGVLDGNLDQFIEEEVRRL</sequence>
<evidence type="ECO:0000256" key="2">
    <source>
        <dbReference type="ARBA" id="ARBA00022481"/>
    </source>
</evidence>
<dbReference type="GO" id="GO:0016149">
    <property type="term" value="F:translation release factor activity, codon specific"/>
    <property type="evidence" value="ECO:0007669"/>
    <property type="project" value="UniProtKB-UniRule"/>
</dbReference>